<evidence type="ECO:0000313" key="8">
    <source>
        <dbReference type="EMBL" id="RUO26798.1"/>
    </source>
</evidence>
<keyword evidence="9" id="KW-1185">Reference proteome</keyword>
<evidence type="ECO:0000313" key="9">
    <source>
        <dbReference type="Proteomes" id="UP000288293"/>
    </source>
</evidence>
<proteinExistence type="predicted"/>
<organism evidence="8 9">
    <name type="scientific">Aliidiomarina minuta</name>
    <dbReference type="NCBI Taxonomy" id="880057"/>
    <lineage>
        <taxon>Bacteria</taxon>
        <taxon>Pseudomonadati</taxon>
        <taxon>Pseudomonadota</taxon>
        <taxon>Gammaproteobacteria</taxon>
        <taxon>Alteromonadales</taxon>
        <taxon>Idiomarinaceae</taxon>
        <taxon>Aliidiomarina</taxon>
    </lineage>
</organism>
<dbReference type="PROSITE" id="PS51471">
    <property type="entry name" value="FE2OG_OXY"/>
    <property type="match status" value="1"/>
</dbReference>
<dbReference type="InterPro" id="IPR044862">
    <property type="entry name" value="Pro_4_hyd_alph_FE2OG_OXY"/>
</dbReference>
<keyword evidence="5" id="KW-0560">Oxidoreductase</keyword>
<dbReference type="Pfam" id="PF13640">
    <property type="entry name" value="2OG-FeII_Oxy_3"/>
    <property type="match status" value="1"/>
</dbReference>
<reference evidence="8 9" key="1">
    <citation type="journal article" date="2011" name="Front. Microbiol.">
        <title>Genomic signatures of strain selection and enhancement in Bacillus atrophaeus var. globigii, a historical biowarfare simulant.</title>
        <authorList>
            <person name="Gibbons H.S."/>
            <person name="Broomall S.M."/>
            <person name="McNew L.A."/>
            <person name="Daligault H."/>
            <person name="Chapman C."/>
            <person name="Bruce D."/>
            <person name="Karavis M."/>
            <person name="Krepps M."/>
            <person name="McGregor P.A."/>
            <person name="Hong C."/>
            <person name="Park K.H."/>
            <person name="Akmal A."/>
            <person name="Feldman A."/>
            <person name="Lin J.S."/>
            <person name="Chang W.E."/>
            <person name="Higgs B.W."/>
            <person name="Demirev P."/>
            <person name="Lindquist J."/>
            <person name="Liem A."/>
            <person name="Fochler E."/>
            <person name="Read T.D."/>
            <person name="Tapia R."/>
            <person name="Johnson S."/>
            <person name="Bishop-Lilly K.A."/>
            <person name="Detter C."/>
            <person name="Han C."/>
            <person name="Sozhamannan S."/>
            <person name="Rosenzweig C.N."/>
            <person name="Skowronski E.W."/>
        </authorList>
    </citation>
    <scope>NUCLEOTIDE SEQUENCE [LARGE SCALE GENOMIC DNA]</scope>
    <source>
        <strain evidence="8 9">MLST1</strain>
    </source>
</reference>
<dbReference type="InterPro" id="IPR051559">
    <property type="entry name" value="HIF_prolyl_hydroxylases"/>
</dbReference>
<dbReference type="OrthoDB" id="9783171at2"/>
<evidence type="ECO:0000256" key="1">
    <source>
        <dbReference type="ARBA" id="ARBA00001961"/>
    </source>
</evidence>
<name>A0A432WB33_9GAMM</name>
<evidence type="ECO:0000259" key="7">
    <source>
        <dbReference type="PROSITE" id="PS51471"/>
    </source>
</evidence>
<dbReference type="AlphaFoldDB" id="A0A432WB33"/>
<evidence type="ECO:0000256" key="6">
    <source>
        <dbReference type="ARBA" id="ARBA00023004"/>
    </source>
</evidence>
<evidence type="ECO:0000256" key="2">
    <source>
        <dbReference type="ARBA" id="ARBA00022723"/>
    </source>
</evidence>
<keyword evidence="4" id="KW-0223">Dioxygenase</keyword>
<protein>
    <submittedName>
        <fullName evidence="8">Proline hydroxylase</fullName>
    </submittedName>
</protein>
<gene>
    <name evidence="8" type="ORF">CWE09_08930</name>
</gene>
<evidence type="ECO:0000256" key="4">
    <source>
        <dbReference type="ARBA" id="ARBA00022964"/>
    </source>
</evidence>
<feature type="domain" description="Fe2OG dioxygenase" evidence="7">
    <location>
        <begin position="121"/>
        <end position="222"/>
    </location>
</feature>
<accession>A0A432WB33</accession>
<dbReference type="PANTHER" id="PTHR12907">
    <property type="entry name" value="EGL NINE HOMOLOG-RELATED"/>
    <property type="match status" value="1"/>
</dbReference>
<dbReference type="SMART" id="SM00702">
    <property type="entry name" value="P4Hc"/>
    <property type="match status" value="1"/>
</dbReference>
<keyword evidence="6" id="KW-0408">Iron</keyword>
<keyword evidence="2" id="KW-0479">Metal-binding</keyword>
<dbReference type="GO" id="GO:0071456">
    <property type="term" value="P:cellular response to hypoxia"/>
    <property type="evidence" value="ECO:0007669"/>
    <property type="project" value="TreeGrafter"/>
</dbReference>
<keyword evidence="3" id="KW-0847">Vitamin C</keyword>
<dbReference type="EMBL" id="PIPL01000001">
    <property type="protein sequence ID" value="RUO26798.1"/>
    <property type="molecule type" value="Genomic_DNA"/>
</dbReference>
<comment type="caution">
    <text evidence="8">The sequence shown here is derived from an EMBL/GenBank/DDBJ whole genome shotgun (WGS) entry which is preliminary data.</text>
</comment>
<dbReference type="PANTHER" id="PTHR12907:SF26">
    <property type="entry name" value="HIF PROLYL HYDROXYLASE, ISOFORM C"/>
    <property type="match status" value="1"/>
</dbReference>
<evidence type="ECO:0000256" key="3">
    <source>
        <dbReference type="ARBA" id="ARBA00022896"/>
    </source>
</evidence>
<dbReference type="Proteomes" id="UP000288293">
    <property type="component" value="Unassembled WGS sequence"/>
</dbReference>
<dbReference type="GO" id="GO:0031418">
    <property type="term" value="F:L-ascorbic acid binding"/>
    <property type="evidence" value="ECO:0007669"/>
    <property type="project" value="UniProtKB-KW"/>
</dbReference>
<dbReference type="GO" id="GO:0008198">
    <property type="term" value="F:ferrous iron binding"/>
    <property type="evidence" value="ECO:0007669"/>
    <property type="project" value="TreeGrafter"/>
</dbReference>
<evidence type="ECO:0000256" key="5">
    <source>
        <dbReference type="ARBA" id="ARBA00023002"/>
    </source>
</evidence>
<dbReference type="InterPro" id="IPR006620">
    <property type="entry name" value="Pro_4_hyd_alph"/>
</dbReference>
<dbReference type="GO" id="GO:0031543">
    <property type="term" value="F:peptidyl-proline dioxygenase activity"/>
    <property type="evidence" value="ECO:0007669"/>
    <property type="project" value="TreeGrafter"/>
</dbReference>
<sequence>MFKPVHLYRGKNYIEPGFSAQAILLNSTLPDTQCASDALAENGYVVLPNFLTDTDAMALYDYASNLDDAQWQIAAVGRQQLQTINTHVRSDKIHWLQPEHSLESAYLAHMDNLRLRINRELFMGLFDYESHLAKYRPGAYYKKHLDAFKGRSNRVLTTVLYLNPEWSDTDGGELVIYGTKGEVLEELLPTLGTMVMFLSDTFVHEVKVGSRERYSITGWFRHNTSISGIIDPPR</sequence>
<dbReference type="Gene3D" id="2.60.120.620">
    <property type="entry name" value="q2cbj1_9rhob like domain"/>
    <property type="match status" value="1"/>
</dbReference>
<comment type="cofactor">
    <cofactor evidence="1">
        <name>L-ascorbate</name>
        <dbReference type="ChEBI" id="CHEBI:38290"/>
    </cofactor>
</comment>
<dbReference type="InterPro" id="IPR005123">
    <property type="entry name" value="Oxoglu/Fe-dep_dioxygenase_dom"/>
</dbReference>